<dbReference type="Pfam" id="PF10551">
    <property type="entry name" value="MULE"/>
    <property type="match status" value="1"/>
</dbReference>
<gene>
    <name evidence="7" type="ORF">LSALG_LOCUS13683</name>
</gene>
<evidence type="ECO:0000256" key="1">
    <source>
        <dbReference type="ARBA" id="ARBA00022723"/>
    </source>
</evidence>
<dbReference type="Pfam" id="PF04434">
    <property type="entry name" value="SWIM"/>
    <property type="match status" value="1"/>
</dbReference>
<accession>A0AA35YGL1</accession>
<evidence type="ECO:0000259" key="6">
    <source>
        <dbReference type="PROSITE" id="PS50966"/>
    </source>
</evidence>
<dbReference type="PANTHER" id="PTHR31973:SF189">
    <property type="entry name" value="TRANSPOSASE, MUDR, PLANT, MULE TRANSPOSASE DOMAIN PROTEIN-RELATED"/>
    <property type="match status" value="1"/>
</dbReference>
<feature type="region of interest" description="Disordered" evidence="5">
    <location>
        <begin position="546"/>
        <end position="608"/>
    </location>
</feature>
<dbReference type="PANTHER" id="PTHR31973">
    <property type="entry name" value="POLYPROTEIN, PUTATIVE-RELATED"/>
    <property type="match status" value="1"/>
</dbReference>
<evidence type="ECO:0000256" key="2">
    <source>
        <dbReference type="ARBA" id="ARBA00022771"/>
    </source>
</evidence>
<dbReference type="GO" id="GO:0008270">
    <property type="term" value="F:zinc ion binding"/>
    <property type="evidence" value="ECO:0007669"/>
    <property type="project" value="UniProtKB-KW"/>
</dbReference>
<evidence type="ECO:0000256" key="4">
    <source>
        <dbReference type="PROSITE-ProRule" id="PRU00325"/>
    </source>
</evidence>
<evidence type="ECO:0000313" key="8">
    <source>
        <dbReference type="Proteomes" id="UP001177003"/>
    </source>
</evidence>
<dbReference type="AlphaFoldDB" id="A0AA35YGL1"/>
<dbReference type="InterPro" id="IPR006564">
    <property type="entry name" value="Znf_PMZ"/>
</dbReference>
<keyword evidence="1" id="KW-0479">Metal-binding</keyword>
<keyword evidence="3" id="KW-0862">Zinc</keyword>
<organism evidence="7 8">
    <name type="scientific">Lactuca saligna</name>
    <name type="common">Willowleaf lettuce</name>
    <dbReference type="NCBI Taxonomy" id="75948"/>
    <lineage>
        <taxon>Eukaryota</taxon>
        <taxon>Viridiplantae</taxon>
        <taxon>Streptophyta</taxon>
        <taxon>Embryophyta</taxon>
        <taxon>Tracheophyta</taxon>
        <taxon>Spermatophyta</taxon>
        <taxon>Magnoliopsida</taxon>
        <taxon>eudicotyledons</taxon>
        <taxon>Gunneridae</taxon>
        <taxon>Pentapetalae</taxon>
        <taxon>asterids</taxon>
        <taxon>campanulids</taxon>
        <taxon>Asterales</taxon>
        <taxon>Asteraceae</taxon>
        <taxon>Cichorioideae</taxon>
        <taxon>Cichorieae</taxon>
        <taxon>Lactucinae</taxon>
        <taxon>Lactuca</taxon>
    </lineage>
</organism>
<keyword evidence="8" id="KW-1185">Reference proteome</keyword>
<feature type="compositionally biased region" description="Pro residues" evidence="5">
    <location>
        <begin position="557"/>
        <end position="589"/>
    </location>
</feature>
<protein>
    <recommendedName>
        <fullName evidence="6">SWIM-type domain-containing protein</fullName>
    </recommendedName>
</protein>
<dbReference type="InterPro" id="IPR018289">
    <property type="entry name" value="MULE_transposase_dom"/>
</dbReference>
<evidence type="ECO:0000256" key="3">
    <source>
        <dbReference type="ARBA" id="ARBA00022833"/>
    </source>
</evidence>
<dbReference type="EMBL" id="OX465078">
    <property type="protein sequence ID" value="CAI9273542.1"/>
    <property type="molecule type" value="Genomic_DNA"/>
</dbReference>
<dbReference type="Pfam" id="PF26130">
    <property type="entry name" value="PB1-like"/>
    <property type="match status" value="1"/>
</dbReference>
<evidence type="ECO:0000256" key="5">
    <source>
        <dbReference type="SAM" id="MobiDB-lite"/>
    </source>
</evidence>
<dbReference type="Proteomes" id="UP001177003">
    <property type="component" value="Chromosome 2"/>
</dbReference>
<feature type="domain" description="SWIM-type" evidence="6">
    <location>
        <begin position="484"/>
        <end position="516"/>
    </location>
</feature>
<reference evidence="7" key="1">
    <citation type="submission" date="2023-04" db="EMBL/GenBank/DDBJ databases">
        <authorList>
            <person name="Vijverberg K."/>
            <person name="Xiong W."/>
            <person name="Schranz E."/>
        </authorList>
    </citation>
    <scope>NUCLEOTIDE SEQUENCE</scope>
</reference>
<dbReference type="InterPro" id="IPR058594">
    <property type="entry name" value="PB1-like_dom_pln"/>
</dbReference>
<dbReference type="SMART" id="SM00575">
    <property type="entry name" value="ZnF_PMZ"/>
    <property type="match status" value="1"/>
</dbReference>
<dbReference type="InterPro" id="IPR007527">
    <property type="entry name" value="Znf_SWIM"/>
</dbReference>
<sequence>MASSQCPIDRNFIVVDFHYNGAFAPNPLVYFDPDKQSVGDVDFSAFEYEEFMEFLQKLTRTRSKDIYFCLPQESLSQGIHTLVNDGDYKEFLDLAYANERRMNVYVDHCNEPIFEWIEDEENEDQDYSCEEDEDSVFSETYSVDHEEDDVEYPFPANKTKGDRFLNKLCVDTLDEDVEYVEPRYPVHDDRQPWNQMKPVLGMRFSNPDELKNMLSNYAVAGGYDLWFEKNDSQRPVIGLDGCFLKGIVRGEVLAAVGRDANNQIYPIAWAVVGVENKATWKWFIDLLMDDIDGGLGAGITLLSDGHKGLLQAVKERCPEAEHRQCARHIVANFTKRFTGQHFRKLFWRAVRASTEHKFKHVMENIKSLDTQAYQYLMDRDPSSWSKAFFKEGRDCDAVENGVSESFNSAIRHARRKPIITMLEEIRIFVMERIYTLRVEGIEWDLNICPSIRKRIQDLKVKKRLWGVTPCGYQKYEVRFHDAAYGVDLIAKTCACRIWQLTGIPCLHGVAAISSLNQDAETYVSQSYSKEAYLKCYNYSINPLNAPSSSRDSGAGPSQPPAAAEPPPPPPPVAAQPPPPPPPPPPPAARPVPRRAPIGRTGRRNYSERIVKMALRRNIPGVGSSAENPAVLN</sequence>
<name>A0AA35YGL1_LACSI</name>
<keyword evidence="2 4" id="KW-0863">Zinc-finger</keyword>
<dbReference type="PROSITE" id="PS50966">
    <property type="entry name" value="ZF_SWIM"/>
    <property type="match status" value="1"/>
</dbReference>
<evidence type="ECO:0000313" key="7">
    <source>
        <dbReference type="EMBL" id="CAI9273542.1"/>
    </source>
</evidence>
<proteinExistence type="predicted"/>